<name>A0AA36G819_9BILA</name>
<gene>
    <name evidence="2" type="ORF">MSPICULIGERA_LOCUS19637</name>
</gene>
<dbReference type="Proteomes" id="UP001177023">
    <property type="component" value="Unassembled WGS sequence"/>
</dbReference>
<evidence type="ECO:0000313" key="2">
    <source>
        <dbReference type="EMBL" id="CAJ0581478.1"/>
    </source>
</evidence>
<dbReference type="EMBL" id="CATQJA010002663">
    <property type="protein sequence ID" value="CAJ0581478.1"/>
    <property type="molecule type" value="Genomic_DNA"/>
</dbReference>
<keyword evidence="3" id="KW-1185">Reference proteome</keyword>
<dbReference type="AlphaFoldDB" id="A0AA36G819"/>
<protein>
    <recommendedName>
        <fullName evidence="4">Secreted protein</fullName>
    </recommendedName>
</protein>
<keyword evidence="1" id="KW-0732">Signal</keyword>
<evidence type="ECO:0008006" key="4">
    <source>
        <dbReference type="Google" id="ProtNLM"/>
    </source>
</evidence>
<sequence>MFSSPLISFLCGFILTTLESATIDKPVSVKDSDATLQKLIYGVGLHGVNDKIRDTAWWIPVGGGYQATRLVTATGGDHHYTWQFKITAQKSTCPRASVTFSKVKNCKADPAASRKKSCSVYISYSEKRPDDIDSEVYCQ</sequence>
<feature type="non-terminal residue" evidence="2">
    <location>
        <position position="1"/>
    </location>
</feature>
<evidence type="ECO:0000256" key="1">
    <source>
        <dbReference type="SAM" id="SignalP"/>
    </source>
</evidence>
<feature type="chain" id="PRO_5041389745" description="Secreted protein" evidence="1">
    <location>
        <begin position="21"/>
        <end position="139"/>
    </location>
</feature>
<evidence type="ECO:0000313" key="3">
    <source>
        <dbReference type="Proteomes" id="UP001177023"/>
    </source>
</evidence>
<proteinExistence type="predicted"/>
<organism evidence="2 3">
    <name type="scientific">Mesorhabditis spiculigera</name>
    <dbReference type="NCBI Taxonomy" id="96644"/>
    <lineage>
        <taxon>Eukaryota</taxon>
        <taxon>Metazoa</taxon>
        <taxon>Ecdysozoa</taxon>
        <taxon>Nematoda</taxon>
        <taxon>Chromadorea</taxon>
        <taxon>Rhabditida</taxon>
        <taxon>Rhabditina</taxon>
        <taxon>Rhabditomorpha</taxon>
        <taxon>Rhabditoidea</taxon>
        <taxon>Rhabditidae</taxon>
        <taxon>Mesorhabditinae</taxon>
        <taxon>Mesorhabditis</taxon>
    </lineage>
</organism>
<feature type="signal peptide" evidence="1">
    <location>
        <begin position="1"/>
        <end position="20"/>
    </location>
</feature>
<accession>A0AA36G819</accession>
<reference evidence="2" key="1">
    <citation type="submission" date="2023-06" db="EMBL/GenBank/DDBJ databases">
        <authorList>
            <person name="Delattre M."/>
        </authorList>
    </citation>
    <scope>NUCLEOTIDE SEQUENCE</scope>
    <source>
        <strain evidence="2">AF72</strain>
    </source>
</reference>
<comment type="caution">
    <text evidence="2">The sequence shown here is derived from an EMBL/GenBank/DDBJ whole genome shotgun (WGS) entry which is preliminary data.</text>
</comment>